<reference evidence="5" key="1">
    <citation type="submission" date="2023-01" db="EMBL/GenBank/DDBJ databases">
        <title>Whole genome sequence of Paucibacter sp. S2-9 isolated from pond sediment.</title>
        <authorList>
            <person name="Jung J.Y."/>
        </authorList>
    </citation>
    <scope>NUCLEOTIDE SEQUENCE</scope>
    <source>
        <strain evidence="5">S2-9</strain>
    </source>
</reference>
<dbReference type="InterPro" id="IPR011051">
    <property type="entry name" value="RmlC_Cupin_sf"/>
</dbReference>
<dbReference type="Proteomes" id="UP001177769">
    <property type="component" value="Chromosome"/>
</dbReference>
<dbReference type="InterPro" id="IPR003829">
    <property type="entry name" value="Pirin_N_dom"/>
</dbReference>
<comment type="similarity">
    <text evidence="1 2">Belongs to the pirin family.</text>
</comment>
<organism evidence="5 6">
    <name type="scientific">Paucibacter sediminis</name>
    <dbReference type="NCBI Taxonomy" id="3019553"/>
    <lineage>
        <taxon>Bacteria</taxon>
        <taxon>Pseudomonadati</taxon>
        <taxon>Pseudomonadota</taxon>
        <taxon>Betaproteobacteria</taxon>
        <taxon>Burkholderiales</taxon>
        <taxon>Sphaerotilaceae</taxon>
        <taxon>Roseateles</taxon>
    </lineage>
</organism>
<dbReference type="Pfam" id="PF02678">
    <property type="entry name" value="Pirin"/>
    <property type="match status" value="1"/>
</dbReference>
<evidence type="ECO:0000259" key="3">
    <source>
        <dbReference type="Pfam" id="PF02678"/>
    </source>
</evidence>
<dbReference type="RefSeq" id="WP_285235275.1">
    <property type="nucleotide sequence ID" value="NZ_CP116346.1"/>
</dbReference>
<evidence type="ECO:0000259" key="4">
    <source>
        <dbReference type="Pfam" id="PF05726"/>
    </source>
</evidence>
<dbReference type="AlphaFoldDB" id="A0AA95NIX0"/>
<sequence>MKKVLGIYGNRSQHWVGNGFPVRSLFSYDTLGRHASPFLLLDYAGPAVFKAGSHRRGVGERPHRGFETVTVVYQGEVEHRDSTGAGGRIGPGDVQWMTAGSGILHEEFHSADFTRQGGTLEMVQLWVNLPAKDKLTAPRYQTLTNTAIPVVPLLDEASQDAGSLRVIAGDYLGHIGPARTFTPIDMWDLRLDAGKAVELELPEGRDVAVVVLRGTVLVNDSQLAREATMALLDRSGRRVRLEANNSATVLLLSGEPIDEPIVGHGPFVMNSAEQIEQAIADFRSGRFGRIPPQELARSAASHSESPAD</sequence>
<keyword evidence="6" id="KW-1185">Reference proteome</keyword>
<dbReference type="CDD" id="cd02909">
    <property type="entry name" value="cupin_pirin_N"/>
    <property type="match status" value="1"/>
</dbReference>
<feature type="domain" description="Pirin N-terminal" evidence="3">
    <location>
        <begin position="23"/>
        <end position="127"/>
    </location>
</feature>
<name>A0AA95NIX0_9BURK</name>
<evidence type="ECO:0000256" key="2">
    <source>
        <dbReference type="RuleBase" id="RU003457"/>
    </source>
</evidence>
<evidence type="ECO:0000313" key="6">
    <source>
        <dbReference type="Proteomes" id="UP001177769"/>
    </source>
</evidence>
<proteinExistence type="inferred from homology"/>
<dbReference type="EMBL" id="CP116346">
    <property type="protein sequence ID" value="WIT14147.1"/>
    <property type="molecule type" value="Genomic_DNA"/>
</dbReference>
<evidence type="ECO:0000256" key="1">
    <source>
        <dbReference type="ARBA" id="ARBA00008416"/>
    </source>
</evidence>
<dbReference type="CDD" id="cd02247">
    <property type="entry name" value="cupin_pirin_C"/>
    <property type="match status" value="1"/>
</dbReference>
<dbReference type="InterPro" id="IPR053186">
    <property type="entry name" value="QDO-related"/>
</dbReference>
<dbReference type="Gene3D" id="2.60.120.10">
    <property type="entry name" value="Jelly Rolls"/>
    <property type="match status" value="2"/>
</dbReference>
<dbReference type="KEGG" id="pais:PFX98_11125"/>
<protein>
    <submittedName>
        <fullName evidence="5">Pirin family protein</fullName>
    </submittedName>
</protein>
<dbReference type="SUPFAM" id="SSF51182">
    <property type="entry name" value="RmlC-like cupins"/>
    <property type="match status" value="1"/>
</dbReference>
<gene>
    <name evidence="5" type="ORF">PFX98_11125</name>
</gene>
<dbReference type="PANTHER" id="PTHR43594:SF1">
    <property type="entry name" value="QUERCETIN 2,3-DIOXYGENASE PA2418-RELATED"/>
    <property type="match status" value="1"/>
</dbReference>
<dbReference type="PANTHER" id="PTHR43594">
    <property type="entry name" value="QUERCETIN 2,3-DIOXYGENASE"/>
    <property type="match status" value="1"/>
</dbReference>
<dbReference type="InterPro" id="IPR014710">
    <property type="entry name" value="RmlC-like_jellyroll"/>
</dbReference>
<dbReference type="Pfam" id="PF05726">
    <property type="entry name" value="Pirin_C"/>
    <property type="match status" value="1"/>
</dbReference>
<dbReference type="InterPro" id="IPR012093">
    <property type="entry name" value="Pirin"/>
</dbReference>
<evidence type="ECO:0000313" key="5">
    <source>
        <dbReference type="EMBL" id="WIT14147.1"/>
    </source>
</evidence>
<accession>A0AA95NIX0</accession>
<dbReference type="PIRSF" id="PIRSF006232">
    <property type="entry name" value="Pirin"/>
    <property type="match status" value="1"/>
</dbReference>
<feature type="domain" description="Pirin C-terminal" evidence="4">
    <location>
        <begin position="186"/>
        <end position="288"/>
    </location>
</feature>
<dbReference type="InterPro" id="IPR008778">
    <property type="entry name" value="Pirin_C_dom"/>
</dbReference>